<protein>
    <submittedName>
        <fullName evidence="10">Chloride channel protein</fullName>
    </submittedName>
</protein>
<feature type="transmembrane region" description="Helical" evidence="8">
    <location>
        <begin position="20"/>
        <end position="39"/>
    </location>
</feature>
<feature type="transmembrane region" description="Helical" evidence="8">
    <location>
        <begin position="192"/>
        <end position="211"/>
    </location>
</feature>
<keyword evidence="6 8" id="KW-0472">Membrane</keyword>
<dbReference type="EMBL" id="JASUZV010000012">
    <property type="protein sequence ID" value="MDL5044091.1"/>
    <property type="molecule type" value="Genomic_DNA"/>
</dbReference>
<feature type="domain" description="RCK C-terminal" evidence="9">
    <location>
        <begin position="430"/>
        <end position="511"/>
    </location>
</feature>
<dbReference type="InterPro" id="IPR036721">
    <property type="entry name" value="RCK_C_sf"/>
</dbReference>
<evidence type="ECO:0000256" key="1">
    <source>
        <dbReference type="ARBA" id="ARBA00004141"/>
    </source>
</evidence>
<evidence type="ECO:0000256" key="2">
    <source>
        <dbReference type="ARBA" id="ARBA00022448"/>
    </source>
</evidence>
<evidence type="ECO:0000259" key="9">
    <source>
        <dbReference type="PROSITE" id="PS51202"/>
    </source>
</evidence>
<keyword evidence="2" id="KW-0813">Transport</keyword>
<feature type="transmembrane region" description="Helical" evidence="8">
    <location>
        <begin position="108"/>
        <end position="126"/>
    </location>
</feature>
<keyword evidence="3 8" id="KW-0812">Transmembrane</keyword>
<dbReference type="InterPro" id="IPR014743">
    <property type="entry name" value="Cl-channel_core"/>
</dbReference>
<feature type="transmembrane region" description="Helical" evidence="8">
    <location>
        <begin position="397"/>
        <end position="415"/>
    </location>
</feature>
<dbReference type="Gene3D" id="3.30.70.1450">
    <property type="entry name" value="Regulator of K+ conductance, C-terminal domain"/>
    <property type="match status" value="1"/>
</dbReference>
<dbReference type="InterPro" id="IPR001807">
    <property type="entry name" value="ClC"/>
</dbReference>
<feature type="transmembrane region" description="Helical" evidence="8">
    <location>
        <begin position="59"/>
        <end position="79"/>
    </location>
</feature>
<keyword evidence="11" id="KW-1185">Reference proteome</keyword>
<feature type="transmembrane region" description="Helical" evidence="8">
    <location>
        <begin position="334"/>
        <end position="354"/>
    </location>
</feature>
<dbReference type="Pfam" id="PF02080">
    <property type="entry name" value="TrkA_C"/>
    <property type="match status" value="1"/>
</dbReference>
<dbReference type="Pfam" id="PF00654">
    <property type="entry name" value="Voltage_CLC"/>
    <property type="match status" value="1"/>
</dbReference>
<feature type="transmembrane region" description="Helical" evidence="8">
    <location>
        <begin position="231"/>
        <end position="251"/>
    </location>
</feature>
<dbReference type="Gene3D" id="1.10.3080.10">
    <property type="entry name" value="Clc chloride channel"/>
    <property type="match status" value="1"/>
</dbReference>
<proteinExistence type="predicted"/>
<evidence type="ECO:0000256" key="6">
    <source>
        <dbReference type="ARBA" id="ARBA00023136"/>
    </source>
</evidence>
<feature type="transmembrane region" description="Helical" evidence="8">
    <location>
        <begin position="271"/>
        <end position="292"/>
    </location>
</feature>
<comment type="subcellular location">
    <subcellularLocation>
        <location evidence="1">Membrane</location>
        <topology evidence="1">Multi-pass membrane protein</topology>
    </subcellularLocation>
</comment>
<keyword evidence="4 8" id="KW-1133">Transmembrane helix</keyword>
<dbReference type="CDD" id="cd01031">
    <property type="entry name" value="EriC"/>
    <property type="match status" value="1"/>
</dbReference>
<reference evidence="10 11" key="1">
    <citation type="submission" date="2023-06" db="EMBL/GenBank/DDBJ databases">
        <title>A potential novel species of Streptococcus isolated from human milk sample.</title>
        <authorList>
            <person name="Nguyen H.V."/>
            <person name="Trinh A.T.V."/>
            <person name="Hoang A.T.L."/>
            <person name="Bui L.N.H."/>
            <person name="Tran Q.T.L."/>
            <person name="Trinh T."/>
        </authorList>
    </citation>
    <scope>NUCLEOTIDE SEQUENCE [LARGE SCALE GENOMIC DNA]</scope>
    <source>
        <strain evidence="10 11">VTCC 12812</strain>
    </source>
</reference>
<evidence type="ECO:0000256" key="8">
    <source>
        <dbReference type="SAM" id="Phobius"/>
    </source>
</evidence>
<dbReference type="PANTHER" id="PTHR45711">
    <property type="entry name" value="CHLORIDE CHANNEL PROTEIN"/>
    <property type="match status" value="1"/>
</dbReference>
<accession>A0ABT7LTW8</accession>
<comment type="caution">
    <text evidence="10">The sequence shown here is derived from an EMBL/GenBank/DDBJ whole genome shotgun (WGS) entry which is preliminary data.</text>
</comment>
<dbReference type="PROSITE" id="PS51202">
    <property type="entry name" value="RCK_C"/>
    <property type="match status" value="1"/>
</dbReference>
<dbReference type="SUPFAM" id="SSF81340">
    <property type="entry name" value="Clc chloride channel"/>
    <property type="match status" value="1"/>
</dbReference>
<dbReference type="RefSeq" id="WP_285956196.1">
    <property type="nucleotide sequence ID" value="NZ_JASUZV010000012.1"/>
</dbReference>
<dbReference type="SUPFAM" id="SSF116726">
    <property type="entry name" value="TrkA C-terminal domain-like"/>
    <property type="match status" value="1"/>
</dbReference>
<feature type="transmembrane region" description="Helical" evidence="8">
    <location>
        <begin position="366"/>
        <end position="391"/>
    </location>
</feature>
<dbReference type="PANTHER" id="PTHR45711:SF6">
    <property type="entry name" value="CHLORIDE CHANNEL PROTEIN"/>
    <property type="match status" value="1"/>
</dbReference>
<organism evidence="10 11">
    <name type="scientific">Streptococcus raffinosi</name>
    <dbReference type="NCBI Taxonomy" id="3053355"/>
    <lineage>
        <taxon>Bacteria</taxon>
        <taxon>Bacillati</taxon>
        <taxon>Bacillota</taxon>
        <taxon>Bacilli</taxon>
        <taxon>Lactobacillales</taxon>
        <taxon>Streptococcaceae</taxon>
        <taxon>Streptococcus</taxon>
    </lineage>
</organism>
<keyword evidence="5" id="KW-0406">Ion transport</keyword>
<evidence type="ECO:0000313" key="11">
    <source>
        <dbReference type="Proteomes" id="UP001529255"/>
    </source>
</evidence>
<evidence type="ECO:0000256" key="5">
    <source>
        <dbReference type="ARBA" id="ARBA00023065"/>
    </source>
</evidence>
<evidence type="ECO:0000256" key="7">
    <source>
        <dbReference type="ARBA" id="ARBA00023214"/>
    </source>
</evidence>
<evidence type="ECO:0000256" key="3">
    <source>
        <dbReference type="ARBA" id="ARBA00022692"/>
    </source>
</evidence>
<evidence type="ECO:0000313" key="10">
    <source>
        <dbReference type="EMBL" id="MDL5044091.1"/>
    </source>
</evidence>
<keyword evidence="7" id="KW-0868">Chloride</keyword>
<dbReference type="PRINTS" id="PR00762">
    <property type="entry name" value="CLCHANNEL"/>
</dbReference>
<gene>
    <name evidence="10" type="ORF">QRD39_08225</name>
</gene>
<dbReference type="InterPro" id="IPR006037">
    <property type="entry name" value="RCK_C"/>
</dbReference>
<dbReference type="Proteomes" id="UP001529255">
    <property type="component" value="Unassembled WGS sequence"/>
</dbReference>
<sequence length="511" mass="55709">MNEIERDFRTQSQHLLWSVWRGLLVGVAAGAVVSLFRWLIAKGAQISVSIYQDALRKPVLILGIVFVNLVFAILIGYLIKQEKDIKGSGIPHVEGELMGLLHPSWWSVLWRKFLGGVLGISMGLMLGREGPSIQLGAMTAKGLSKGLKLSARDQRVLIAAGAAAGLSAAFNAPIAGLLFVVEEVYHHFYRHVWVSALTASLVANAVSLRVFGQEPVLAMTEKLPFFPLKDYWILLLLGIFLGVLGYGYEWVVLRIGKVYQVLGKMFHLPPHFHGLLTVLLIIPVGLYFPNLLGGGNALILALDGLRPVLTVAILYLAIRFIWSMLSFGSGFPGGIFLPILTLGALSGAVFAVGFENLGLIHPDQFPVFIVLGMAGYFGAVSKAPLTAMILVTEMVGNLNQLMTIGVVTLIAYLIMDFMGGEPVYEAMLHDLIAHTPKKVDKTPTMIDLPVKDNLAGRLVKDLTLPEGVLITTQIYKDQSEIVHGDTQLKAGATLYLVADESHISQIRKLFN</sequence>
<evidence type="ECO:0000256" key="4">
    <source>
        <dbReference type="ARBA" id="ARBA00022989"/>
    </source>
</evidence>
<feature type="transmembrane region" description="Helical" evidence="8">
    <location>
        <begin position="156"/>
        <end position="180"/>
    </location>
</feature>
<feature type="transmembrane region" description="Helical" evidence="8">
    <location>
        <begin position="304"/>
        <end position="322"/>
    </location>
</feature>
<name>A0ABT7LTW8_9STRE</name>